<dbReference type="Proteomes" id="UP000789920">
    <property type="component" value="Unassembled WGS sequence"/>
</dbReference>
<comment type="caution">
    <text evidence="1">The sequence shown here is derived from an EMBL/GenBank/DDBJ whole genome shotgun (WGS) entry which is preliminary data.</text>
</comment>
<feature type="non-terminal residue" evidence="1">
    <location>
        <position position="42"/>
    </location>
</feature>
<gene>
    <name evidence="1" type="ORF">RPERSI_LOCUS14784</name>
</gene>
<name>A0ACA9QLI0_9GLOM</name>
<reference evidence="1" key="1">
    <citation type="submission" date="2021-06" db="EMBL/GenBank/DDBJ databases">
        <authorList>
            <person name="Kallberg Y."/>
            <person name="Tangrot J."/>
            <person name="Rosling A."/>
        </authorList>
    </citation>
    <scope>NUCLEOTIDE SEQUENCE</scope>
    <source>
        <strain evidence="1">MA461A</strain>
    </source>
</reference>
<keyword evidence="2" id="KW-1185">Reference proteome</keyword>
<dbReference type="EMBL" id="CAJVQC010034680">
    <property type="protein sequence ID" value="CAG8757007.1"/>
    <property type="molecule type" value="Genomic_DNA"/>
</dbReference>
<proteinExistence type="predicted"/>
<evidence type="ECO:0000313" key="1">
    <source>
        <dbReference type="EMBL" id="CAG8757007.1"/>
    </source>
</evidence>
<protein>
    <submittedName>
        <fullName evidence="1">15904_t:CDS:1</fullName>
    </submittedName>
</protein>
<accession>A0ACA9QLI0</accession>
<evidence type="ECO:0000313" key="2">
    <source>
        <dbReference type="Proteomes" id="UP000789920"/>
    </source>
</evidence>
<organism evidence="1 2">
    <name type="scientific">Racocetra persica</name>
    <dbReference type="NCBI Taxonomy" id="160502"/>
    <lineage>
        <taxon>Eukaryota</taxon>
        <taxon>Fungi</taxon>
        <taxon>Fungi incertae sedis</taxon>
        <taxon>Mucoromycota</taxon>
        <taxon>Glomeromycotina</taxon>
        <taxon>Glomeromycetes</taxon>
        <taxon>Diversisporales</taxon>
        <taxon>Gigasporaceae</taxon>
        <taxon>Racocetra</taxon>
    </lineage>
</organism>
<sequence length="42" mass="4582">MSEINEILATTTQISDNNSTLNESHNNESGVDPSPGFEEPYV</sequence>